<dbReference type="HOGENOM" id="CLU_1476156_0_0_1"/>
<accession>J5TIE0</accession>
<organism evidence="4 5">
    <name type="scientific">Trichosporon asahii var. asahii (strain ATCC 90039 / CBS 2479 / JCM 2466 / KCTC 7840 / NBRC 103889/ NCYC 2677 / UAMH 7654)</name>
    <name type="common">Yeast</name>
    <dbReference type="NCBI Taxonomy" id="1186058"/>
    <lineage>
        <taxon>Eukaryota</taxon>
        <taxon>Fungi</taxon>
        <taxon>Dikarya</taxon>
        <taxon>Basidiomycota</taxon>
        <taxon>Agaricomycotina</taxon>
        <taxon>Tremellomycetes</taxon>
        <taxon>Trichosporonales</taxon>
        <taxon>Trichosporonaceae</taxon>
        <taxon>Trichosporon</taxon>
    </lineage>
</organism>
<dbReference type="AlphaFoldDB" id="J5TIE0"/>
<keyword evidence="2" id="KW-1133">Transmembrane helix</keyword>
<dbReference type="Proteomes" id="UP000002748">
    <property type="component" value="Unassembled WGS sequence"/>
</dbReference>
<evidence type="ECO:0000256" key="1">
    <source>
        <dbReference type="SAM" id="MobiDB-lite"/>
    </source>
</evidence>
<comment type="caution">
    <text evidence="4">The sequence shown here is derived from an EMBL/GenBank/DDBJ whole genome shotgun (WGS) entry which is preliminary data.</text>
</comment>
<dbReference type="EMBL" id="ALBS01000075">
    <property type="protein sequence ID" value="EJT51056.1"/>
    <property type="molecule type" value="Genomic_DNA"/>
</dbReference>
<gene>
    <name evidence="4" type="ORF">A1Q1_07746</name>
</gene>
<feature type="transmembrane region" description="Helical" evidence="2">
    <location>
        <begin position="45"/>
        <end position="64"/>
    </location>
</feature>
<feature type="region of interest" description="Disordered" evidence="1">
    <location>
        <begin position="160"/>
        <end position="186"/>
    </location>
</feature>
<proteinExistence type="predicted"/>
<feature type="signal peptide" evidence="3">
    <location>
        <begin position="1"/>
        <end position="17"/>
    </location>
</feature>
<evidence type="ECO:0000313" key="5">
    <source>
        <dbReference type="Proteomes" id="UP000002748"/>
    </source>
</evidence>
<dbReference type="RefSeq" id="XP_014182233.1">
    <property type="nucleotide sequence ID" value="XM_014326758.1"/>
</dbReference>
<reference evidence="4 5" key="1">
    <citation type="journal article" date="2012" name="Eukaryot. Cell">
        <title>Draft genome sequence of CBS 2479, the standard type strain of Trichosporon asahii.</title>
        <authorList>
            <person name="Yang R.Y."/>
            <person name="Li H.T."/>
            <person name="Zhu H."/>
            <person name="Zhou G.P."/>
            <person name="Wang M."/>
            <person name="Wang L."/>
        </authorList>
    </citation>
    <scope>NUCLEOTIDE SEQUENCE [LARGE SCALE GENOMIC DNA]</scope>
    <source>
        <strain evidence="5">ATCC 90039 / CBS 2479 / JCM 2466 / KCTC 7840 / NCYC 2677 / UAMH 7654</strain>
    </source>
</reference>
<feature type="chain" id="PRO_5003784673" description="Endoplasmic reticulum protein" evidence="3">
    <location>
        <begin position="18"/>
        <end position="186"/>
    </location>
</feature>
<name>J5TIE0_TRIAS</name>
<dbReference type="GeneID" id="25991258"/>
<evidence type="ECO:0000256" key="2">
    <source>
        <dbReference type="SAM" id="Phobius"/>
    </source>
</evidence>
<keyword evidence="2" id="KW-0472">Membrane</keyword>
<evidence type="ECO:0000313" key="4">
    <source>
        <dbReference type="EMBL" id="EJT51056.1"/>
    </source>
</evidence>
<evidence type="ECO:0000256" key="3">
    <source>
        <dbReference type="SAM" id="SignalP"/>
    </source>
</evidence>
<feature type="compositionally biased region" description="Basic and acidic residues" evidence="1">
    <location>
        <begin position="173"/>
        <end position="186"/>
    </location>
</feature>
<keyword evidence="2" id="KW-0812">Transmembrane</keyword>
<sequence length="186" mass="20255">MLSLIIFLFVTATLGLAAPIARRSESTDAPHRSGRSLGDLSPGEIAGMVLGIVLGLLLVIMIVAQATNGSRKMWARCRAKREQRKADQAEIAASRAQRAFEQNEDLSSKDRTTAWLADRARNFSSLSSSTIDLPGTPEPAYYQEPKSLDEQLFTGTALRSSFELPPPAYPQDEMAKSETKELGASK</sequence>
<dbReference type="KEGG" id="tasa:A1Q1_07746"/>
<dbReference type="VEuPathDB" id="FungiDB:A1Q1_07746"/>
<keyword evidence="3" id="KW-0732">Signal</keyword>
<evidence type="ECO:0008006" key="6">
    <source>
        <dbReference type="Google" id="ProtNLM"/>
    </source>
</evidence>
<protein>
    <recommendedName>
        <fullName evidence="6">Endoplasmic reticulum protein</fullName>
    </recommendedName>
</protein>